<sequence length="409" mass="43819">MALNYVWVSFFLITFVVALIKLIGGDTEVFQQIVNSLFESAANGATISLGLVGMMTFALGIMKIGERGGMINIFARLVGPFFSKLFPEIPKNHPALGSILMNFSANALGLDNAATPLGLKAMKELQELNPSKETASNAQIMFIVLNASSLTLLPISIMAYRQEAGAAQPSDIFLPILIATFFSTLAALILVAIYQKINLFNRTILAYLGGLSILVFGTLYYFNTLSQEQIGVLSRVVGNVTLFGIFVSFIALAFFKKINVYDAFIDGAKEGFDVAVKIIPYLVAILVGIAVFRASGTMDYLVEGISFLISSMGIDTGFVDALPVAFMKPLSGSGARGLMVELMATKGADDFASRVACVIQGSTETTFYVLAVYFGSVAIKNTRHALPCALLAELVGIIAAIVVAYIFFG</sequence>
<feature type="transmembrane region" description="Helical" evidence="1">
    <location>
        <begin position="140"/>
        <end position="160"/>
    </location>
</feature>
<dbReference type="PANTHER" id="PTHR35793:SF2">
    <property type="entry name" value="INNER MEMBRANE PROTEIN YJIG"/>
    <property type="match status" value="1"/>
</dbReference>
<feature type="transmembrane region" description="Helical" evidence="1">
    <location>
        <begin position="274"/>
        <end position="292"/>
    </location>
</feature>
<feature type="transmembrane region" description="Helical" evidence="1">
    <location>
        <begin position="5"/>
        <end position="24"/>
    </location>
</feature>
<feature type="transmembrane region" description="Helical" evidence="1">
    <location>
        <begin position="44"/>
        <end position="62"/>
    </location>
</feature>
<keyword evidence="4" id="KW-1185">Reference proteome</keyword>
<feature type="transmembrane region" description="Helical" evidence="1">
    <location>
        <begin position="304"/>
        <end position="326"/>
    </location>
</feature>
<comment type="caution">
    <text evidence="3">The sequence shown here is derived from an EMBL/GenBank/DDBJ whole genome shotgun (WGS) entry which is preliminary data.</text>
</comment>
<dbReference type="EMBL" id="JBHUMA010000006">
    <property type="protein sequence ID" value="MFD2599236.1"/>
    <property type="molecule type" value="Genomic_DNA"/>
</dbReference>
<accession>A0ABW5NJC6</accession>
<evidence type="ECO:0000256" key="1">
    <source>
        <dbReference type="SAM" id="Phobius"/>
    </source>
</evidence>
<dbReference type="RefSeq" id="WP_380869362.1">
    <property type="nucleotide sequence ID" value="NZ_JBHUMA010000006.1"/>
</dbReference>
<feature type="transmembrane region" description="Helical" evidence="1">
    <location>
        <begin position="388"/>
        <end position="408"/>
    </location>
</feature>
<feature type="transmembrane region" description="Helical" evidence="1">
    <location>
        <begin position="234"/>
        <end position="254"/>
    </location>
</feature>
<feature type="transmembrane region" description="Helical" evidence="1">
    <location>
        <begin position="204"/>
        <end position="222"/>
    </location>
</feature>
<dbReference type="PIRSF" id="PIRSF036542">
    <property type="entry name" value="SpmA_SpmB"/>
    <property type="match status" value="1"/>
</dbReference>
<dbReference type="InterPro" id="IPR052549">
    <property type="entry name" value="SpmB"/>
</dbReference>
<keyword evidence="1" id="KW-0472">Membrane</keyword>
<feature type="domain" description="Nucleoside transporter/FeoB GTPase Gate" evidence="2">
    <location>
        <begin position="50"/>
        <end position="157"/>
    </location>
</feature>
<evidence type="ECO:0000259" key="2">
    <source>
        <dbReference type="Pfam" id="PF07670"/>
    </source>
</evidence>
<proteinExistence type="predicted"/>
<dbReference type="PANTHER" id="PTHR35793">
    <property type="entry name" value="INNER MEMBRANE PROTEIN YJIG"/>
    <property type="match status" value="1"/>
</dbReference>
<organism evidence="3 4">
    <name type="scientific">Sphingobacterium corticis</name>
    <dbReference type="NCBI Taxonomy" id="1812823"/>
    <lineage>
        <taxon>Bacteria</taxon>
        <taxon>Pseudomonadati</taxon>
        <taxon>Bacteroidota</taxon>
        <taxon>Sphingobacteriia</taxon>
        <taxon>Sphingobacteriales</taxon>
        <taxon>Sphingobacteriaceae</taxon>
        <taxon>Sphingobacterium</taxon>
    </lineage>
</organism>
<feature type="domain" description="Nucleoside transporter/FeoB GTPase Gate" evidence="2">
    <location>
        <begin position="276"/>
        <end position="379"/>
    </location>
</feature>
<feature type="transmembrane region" description="Helical" evidence="1">
    <location>
        <begin position="172"/>
        <end position="192"/>
    </location>
</feature>
<evidence type="ECO:0000313" key="3">
    <source>
        <dbReference type="EMBL" id="MFD2599236.1"/>
    </source>
</evidence>
<keyword evidence="1" id="KW-1133">Transmembrane helix</keyword>
<dbReference type="Proteomes" id="UP001597393">
    <property type="component" value="Unassembled WGS sequence"/>
</dbReference>
<dbReference type="InterPro" id="IPR011415">
    <property type="entry name" value="SpmA_SpmB"/>
</dbReference>
<gene>
    <name evidence="3" type="ORF">ACFSQ3_09750</name>
</gene>
<evidence type="ECO:0000313" key="4">
    <source>
        <dbReference type="Proteomes" id="UP001597393"/>
    </source>
</evidence>
<protein>
    <submittedName>
        <fullName evidence="3">Nucleoside recognition domain-containing protein</fullName>
    </submittedName>
</protein>
<dbReference type="Pfam" id="PF07670">
    <property type="entry name" value="Gate"/>
    <property type="match status" value="2"/>
</dbReference>
<keyword evidence="1" id="KW-0812">Transmembrane</keyword>
<name>A0ABW5NJC6_9SPHI</name>
<reference evidence="4" key="1">
    <citation type="journal article" date="2019" name="Int. J. Syst. Evol. Microbiol.">
        <title>The Global Catalogue of Microorganisms (GCM) 10K type strain sequencing project: providing services to taxonomists for standard genome sequencing and annotation.</title>
        <authorList>
            <consortium name="The Broad Institute Genomics Platform"/>
            <consortium name="The Broad Institute Genome Sequencing Center for Infectious Disease"/>
            <person name="Wu L."/>
            <person name="Ma J."/>
        </authorList>
    </citation>
    <scope>NUCLEOTIDE SEQUENCE [LARGE SCALE GENOMIC DNA]</scope>
    <source>
        <strain evidence="4">KCTC 42248</strain>
    </source>
</reference>
<dbReference type="InterPro" id="IPR011642">
    <property type="entry name" value="Gate_dom"/>
</dbReference>